<dbReference type="Proteomes" id="UP000825935">
    <property type="component" value="Chromosome 23"/>
</dbReference>
<dbReference type="PROSITE" id="PS00375">
    <property type="entry name" value="UDPGT"/>
    <property type="match status" value="1"/>
</dbReference>
<dbReference type="EC" id="2.4.1.-" evidence="4"/>
<organism evidence="6 7">
    <name type="scientific">Ceratopteris richardii</name>
    <name type="common">Triangle waterfern</name>
    <dbReference type="NCBI Taxonomy" id="49495"/>
    <lineage>
        <taxon>Eukaryota</taxon>
        <taxon>Viridiplantae</taxon>
        <taxon>Streptophyta</taxon>
        <taxon>Embryophyta</taxon>
        <taxon>Tracheophyta</taxon>
        <taxon>Polypodiopsida</taxon>
        <taxon>Polypodiidae</taxon>
        <taxon>Polypodiales</taxon>
        <taxon>Pteridineae</taxon>
        <taxon>Pteridaceae</taxon>
        <taxon>Parkerioideae</taxon>
        <taxon>Ceratopteris</taxon>
    </lineage>
</organism>
<comment type="similarity">
    <text evidence="1 3">Belongs to the UDP-glycosyltransferase family.</text>
</comment>
<dbReference type="InterPro" id="IPR058980">
    <property type="entry name" value="Glyco_transf_N"/>
</dbReference>
<dbReference type="GO" id="GO:0080043">
    <property type="term" value="F:quercetin 3-O-glucosyltransferase activity"/>
    <property type="evidence" value="ECO:0007669"/>
    <property type="project" value="TreeGrafter"/>
</dbReference>
<sequence length="474" mass="51810">MQPHALLVPYPETGHINPLMQLAIHLASNGVCVTFVNTSYNHQRILQSNAGRLPSDLGLPIRLVDVPDCLSENDNRDHDLNNLTKVIANVGHPLEELMDKMSAAGERITCIISDIAATQTSEIAKKRGIPRVAFWPPNASVYSCFCHAIHAISEGTFPKNGIVRHDEMISFPALPSLPGWKVPWMIGDEATANLIFSTGSEGVAGAVDAEWILINSVHELEADVLDAIAPHFGHLLPIGPILPLDVLPTALTTEKLMTVSLWPEDDACLEWLNAQKPRSVLYVSLGSIAILSKEQLHEVAIGLEASGLSILWVVRDDLTGIKGASLPQGFLDRTQNRIRVVSWCPQLLVLSHEAVGGFLTHGGWNSSMEALSMGVPMLVWPHLGDQFLNAEFIVAKWGVGLELSHGGTKDFIGSKRIESMVRKFMGSHEGEVVRAKAKEMRQQILKVVAKGGSSNNNLQSFVTWVKHQAELRQP</sequence>
<dbReference type="OrthoDB" id="5835829at2759"/>
<comment type="caution">
    <text evidence="6">The sequence shown here is derived from an EMBL/GenBank/DDBJ whole genome shotgun (WGS) entry which is preliminary data.</text>
</comment>
<keyword evidence="3" id="KW-0328">Glycosyltransferase</keyword>
<name>A0A8T2RZU8_CERRI</name>
<feature type="domain" description="Glycosyltransferase N-terminal" evidence="5">
    <location>
        <begin position="7"/>
        <end position="175"/>
    </location>
</feature>
<evidence type="ECO:0000313" key="6">
    <source>
        <dbReference type="EMBL" id="KAH7301204.1"/>
    </source>
</evidence>
<dbReference type="Pfam" id="PF26168">
    <property type="entry name" value="Glyco_transf_N"/>
    <property type="match status" value="1"/>
</dbReference>
<keyword evidence="2 3" id="KW-0808">Transferase</keyword>
<dbReference type="OMA" id="CHAIHAI"/>
<accession>A0A8T2RZU8</accession>
<dbReference type="Gene3D" id="3.40.50.2000">
    <property type="entry name" value="Glycogen Phosphorylase B"/>
    <property type="match status" value="2"/>
</dbReference>
<dbReference type="PANTHER" id="PTHR11926:SF774">
    <property type="entry name" value="UDP-GLYCOSYLTRANSFERASE 85A1-RELATED"/>
    <property type="match status" value="1"/>
</dbReference>
<evidence type="ECO:0000256" key="4">
    <source>
        <dbReference type="RuleBase" id="RU362057"/>
    </source>
</evidence>
<dbReference type="CDD" id="cd03784">
    <property type="entry name" value="GT1_Gtf-like"/>
    <property type="match status" value="1"/>
</dbReference>
<evidence type="ECO:0000313" key="7">
    <source>
        <dbReference type="Proteomes" id="UP000825935"/>
    </source>
</evidence>
<evidence type="ECO:0000256" key="2">
    <source>
        <dbReference type="ARBA" id="ARBA00022679"/>
    </source>
</evidence>
<reference evidence="6 7" key="1">
    <citation type="submission" date="2021-08" db="EMBL/GenBank/DDBJ databases">
        <title>WGS assembly of Ceratopteris richardii.</title>
        <authorList>
            <person name="Marchant D.B."/>
            <person name="Chen G."/>
            <person name="Jenkins J."/>
            <person name="Shu S."/>
            <person name="Leebens-Mack J."/>
            <person name="Grimwood J."/>
            <person name="Schmutz J."/>
            <person name="Soltis P."/>
            <person name="Soltis D."/>
            <person name="Chen Z.-H."/>
        </authorList>
    </citation>
    <scope>NUCLEOTIDE SEQUENCE [LARGE SCALE GENOMIC DNA]</scope>
    <source>
        <strain evidence="6">Whitten #5841</strain>
        <tissue evidence="6">Leaf</tissue>
    </source>
</reference>
<dbReference type="PANTHER" id="PTHR11926">
    <property type="entry name" value="GLUCOSYL/GLUCURONOSYL TRANSFERASES"/>
    <property type="match status" value="1"/>
</dbReference>
<dbReference type="GO" id="GO:0080044">
    <property type="term" value="F:quercetin 7-O-glucosyltransferase activity"/>
    <property type="evidence" value="ECO:0007669"/>
    <property type="project" value="TreeGrafter"/>
</dbReference>
<dbReference type="InterPro" id="IPR002213">
    <property type="entry name" value="UDP_glucos_trans"/>
</dbReference>
<dbReference type="SUPFAM" id="SSF53756">
    <property type="entry name" value="UDP-Glycosyltransferase/glycogen phosphorylase"/>
    <property type="match status" value="1"/>
</dbReference>
<dbReference type="EMBL" id="CM035428">
    <property type="protein sequence ID" value="KAH7301204.1"/>
    <property type="molecule type" value="Genomic_DNA"/>
</dbReference>
<evidence type="ECO:0000256" key="1">
    <source>
        <dbReference type="ARBA" id="ARBA00009995"/>
    </source>
</evidence>
<dbReference type="Pfam" id="PF00201">
    <property type="entry name" value="UDPGT"/>
    <property type="match status" value="1"/>
</dbReference>
<dbReference type="FunFam" id="3.40.50.2000:FF:000056">
    <property type="entry name" value="Glycosyltransferase"/>
    <property type="match status" value="1"/>
</dbReference>
<proteinExistence type="inferred from homology"/>
<evidence type="ECO:0000259" key="5">
    <source>
        <dbReference type="Pfam" id="PF26168"/>
    </source>
</evidence>
<keyword evidence="7" id="KW-1185">Reference proteome</keyword>
<dbReference type="InterPro" id="IPR035595">
    <property type="entry name" value="UDP_glycos_trans_CS"/>
</dbReference>
<protein>
    <recommendedName>
        <fullName evidence="4">Glycosyltransferase</fullName>
        <ecNumber evidence="4">2.4.1.-</ecNumber>
    </recommendedName>
</protein>
<gene>
    <name evidence="6" type="ORF">KP509_23G016200</name>
</gene>
<evidence type="ECO:0000256" key="3">
    <source>
        <dbReference type="RuleBase" id="RU003718"/>
    </source>
</evidence>
<dbReference type="AlphaFoldDB" id="A0A8T2RZU8"/>